<reference evidence="1 2" key="1">
    <citation type="submission" date="2023-01" db="EMBL/GenBank/DDBJ databases">
        <title>Analysis of 21 Apiospora genomes using comparative genomics revels a genus with tremendous synthesis potential of carbohydrate active enzymes and secondary metabolites.</title>
        <authorList>
            <person name="Sorensen T."/>
        </authorList>
    </citation>
    <scope>NUCLEOTIDE SEQUENCE [LARGE SCALE GENOMIC DNA]</scope>
    <source>
        <strain evidence="1 2">CBS 20057</strain>
    </source>
</reference>
<keyword evidence="2" id="KW-1185">Reference proteome</keyword>
<evidence type="ECO:0000313" key="1">
    <source>
        <dbReference type="EMBL" id="KAK7999104.1"/>
    </source>
</evidence>
<evidence type="ECO:0000313" key="2">
    <source>
        <dbReference type="Proteomes" id="UP001396898"/>
    </source>
</evidence>
<sequence>MASNSSERPPTVWYMDNRLSPVHPMFNNAPVHYDAALQQYVPNGGTVATASAVTNLLSISQPPPPRPEWTTLRAMRFWDAMFSDAMARFRSTVDVSKGRPRQYNIHEATMASKMAPDDPFSTPVLGAVGILLDAANQAAAVRKQVIETFDGEGFENLIPIFSDVELFLGRCSAKTQTFTTPRSSSPLPHSRQSTALLVSILATNLTTLLCTVFRGGKAIMMRGEYEKELVESLKDINTKSEKLLREASKSHMHEAHLYSEQGRRLMGTIQTTVVHGFNHFGSLLTEHTRRMDILIEQNRESHAAIRYLLVENERLRSTSPGLPSPWHPPALPATAFVHAPLALPAPAPYVTQEELQTKLGMSETGLDDILFIFDKKSDFPSRQRLQTEQIIQHQLFADWVVSASSSKILVQWEPPLPRTIADLSPLSLFCANLVQVLGAHDRFISIQWFCGRHLRGSGNGNAMLVSLIAQLLRVHHGGFDMQALSHAFDIPALLESRDTDGLIGLLEWLVRALPQTVTLFCLIDGVILYERPEHWASAEPVLLCLLQLANGSAAGATVKVLFTSTPGPPTVRAAFEEEGLIINVETLPHLAVAPSDVRFARELGQELGN</sequence>
<protein>
    <recommendedName>
        <fullName evidence="3">Fungal STAND N-terminal Goodbye domain-containing protein</fullName>
    </recommendedName>
</protein>
<name>A0ABR1R4I5_9PEZI</name>
<dbReference type="PANTHER" id="PTHR40619">
    <property type="entry name" value="FUNGAL STAND N-TERMINAL GOODBYE DOMAIN-CONTAINING PROTEIN"/>
    <property type="match status" value="1"/>
</dbReference>
<dbReference type="Proteomes" id="UP001396898">
    <property type="component" value="Unassembled WGS sequence"/>
</dbReference>
<evidence type="ECO:0008006" key="3">
    <source>
        <dbReference type="Google" id="ProtNLM"/>
    </source>
</evidence>
<dbReference type="EMBL" id="JAQQWI010000019">
    <property type="protein sequence ID" value="KAK7999104.1"/>
    <property type="molecule type" value="Genomic_DNA"/>
</dbReference>
<organism evidence="1 2">
    <name type="scientific">Apiospora marii</name>
    <dbReference type="NCBI Taxonomy" id="335849"/>
    <lineage>
        <taxon>Eukaryota</taxon>
        <taxon>Fungi</taxon>
        <taxon>Dikarya</taxon>
        <taxon>Ascomycota</taxon>
        <taxon>Pezizomycotina</taxon>
        <taxon>Sordariomycetes</taxon>
        <taxon>Xylariomycetidae</taxon>
        <taxon>Amphisphaeriales</taxon>
        <taxon>Apiosporaceae</taxon>
        <taxon>Apiospora</taxon>
    </lineage>
</organism>
<comment type="caution">
    <text evidence="1">The sequence shown here is derived from an EMBL/GenBank/DDBJ whole genome shotgun (WGS) entry which is preliminary data.</text>
</comment>
<proteinExistence type="predicted"/>
<gene>
    <name evidence="1" type="ORF">PG991_014779</name>
</gene>
<accession>A0ABR1R4I5</accession>
<dbReference type="PANTHER" id="PTHR40619:SF3">
    <property type="entry name" value="FUNGAL STAND N-TERMINAL GOODBYE DOMAIN-CONTAINING PROTEIN"/>
    <property type="match status" value="1"/>
</dbReference>